<keyword evidence="6" id="KW-0175">Coiled coil</keyword>
<feature type="coiled-coil region" evidence="6">
    <location>
        <begin position="337"/>
        <end position="478"/>
    </location>
</feature>
<evidence type="ECO:0000256" key="2">
    <source>
        <dbReference type="ARBA" id="ARBA00022475"/>
    </source>
</evidence>
<feature type="coiled-coil region" evidence="6">
    <location>
        <begin position="529"/>
        <end position="560"/>
    </location>
</feature>
<feature type="transmembrane region" description="Helical" evidence="7">
    <location>
        <begin position="1010"/>
        <end position="1031"/>
    </location>
</feature>
<name>A0A2I1M9P6_9FIRM</name>
<dbReference type="PANTHER" id="PTHR30287:SF1">
    <property type="entry name" value="INNER MEMBRANE PROTEIN"/>
    <property type="match status" value="1"/>
</dbReference>
<evidence type="ECO:0000256" key="4">
    <source>
        <dbReference type="ARBA" id="ARBA00022989"/>
    </source>
</evidence>
<sequence>MNKSYLKNILRDIGNTKGKVIAIATMVGLAAMVVVALTMTGATMRNTLNNSLHTYDHPDIIVSSSYGLDYEDKEILKRDTDIDKISFIKSADLLNNENLIRVKAYNKDITKSVITKGHMPKNKNEIVLDKILEDKYKIGDKISFSYIDNPKFDEEVMNNLDYEVVGFFKTSDYFMEDMRELSYTAKKELNGYAYVLDENFDLDSYGEVNIIYKDTKNLDKTSKSYKKIVEDKKENIEEKISNRPQEVLKKAKTDANKDLDNAQDEINEAKDDLSEGEKELEKARNNLDKGYIDYENGKKTYNYEISKAKIDLANTKNELTTGQNKVDKGWQEYRTNLDKYNIEMKQGQNELNSKENELSASQKELDKAQNNLNAAYKKLEDEFLDPRTELSLEKIKLDESKKVLDQKSEQISYLENKTDQIDTSRLEIMKKEFDQYLSQYQSSLAEYNKKNDQIEYQYNLKKSEIDQKQTKINNKKAELNQGWISFNQGKSQMEDQKNNNWSKLESAKNELKQKQEEINQGWAKYDAVLKELENKKVSGKKELEESYSKLLDGEEEYKKNLQKFDDQKADGLDQINKGENEVEENRQALLKLKSPEYEIETIFDNKGINTYYQNSLNIDELTKVFPTFFYLVAMLVTISTMKRYIDEQRNINATLKALGYTNKQISQRFYLYGIIPTLVGSIIGSLLGRFLVTGIIINAYSSGFGSLGIDYINSLAYIIFAVILSVSLVALTVHLSSKETVKETPAALLRPKAPQVGKKILLERIKVVWSKLSFMQKITARNLFRYKSRMLMTLFGVGGCTALTFFGFAMIDSIKDTVNWQQNDINHYDIIAMVDDKSSHEELKNYKDRIKDYDSLDIRYDDSKISINGKDRKVSLVIPKSNDNLNNFVSLRNLDRESINIANEKAVISEKASNLLGIDKGDEIKFTYDNKNYTIPITNIAENYTGDFIYISKQSFEKVTGKDPIFNANYLKGDANKIIKNIENEKAVNAIINTSITYASMDVLLDNLNLVIGIITIISILLALVVLYNLININVSERKRELATIKVLGFYPKEVTSYIFKEIFILTILGIFVGFGLGYAMFRYIIYVVAPSDILLSYRVHFNSFLFSGLITLAISVVLLFIVHKNLRKIDMAEAMSSGE</sequence>
<feature type="transmembrane region" description="Helical" evidence="7">
    <location>
        <begin position="711"/>
        <end position="733"/>
    </location>
</feature>
<feature type="transmembrane region" description="Helical" evidence="7">
    <location>
        <begin position="669"/>
        <end position="691"/>
    </location>
</feature>
<evidence type="ECO:0000313" key="9">
    <source>
        <dbReference type="EMBL" id="PKZ16865.1"/>
    </source>
</evidence>
<dbReference type="Gene3D" id="1.10.287.620">
    <property type="entry name" value="Helix Hairpins"/>
    <property type="match status" value="1"/>
</dbReference>
<keyword evidence="10" id="KW-1185">Reference proteome</keyword>
<dbReference type="InterPro" id="IPR003838">
    <property type="entry name" value="ABC3_permease_C"/>
</dbReference>
<dbReference type="Proteomes" id="UP000234335">
    <property type="component" value="Unassembled WGS sequence"/>
</dbReference>
<gene>
    <name evidence="9" type="ORF">CYJ34_03505</name>
</gene>
<feature type="transmembrane region" description="Helical" evidence="7">
    <location>
        <begin position="791"/>
        <end position="811"/>
    </location>
</feature>
<evidence type="ECO:0000256" key="3">
    <source>
        <dbReference type="ARBA" id="ARBA00022692"/>
    </source>
</evidence>
<keyword evidence="5 7" id="KW-0472">Membrane</keyword>
<keyword evidence="3 7" id="KW-0812">Transmembrane</keyword>
<evidence type="ECO:0000256" key="1">
    <source>
        <dbReference type="ARBA" id="ARBA00004651"/>
    </source>
</evidence>
<feature type="domain" description="ABC3 transporter permease C-terminal" evidence="8">
    <location>
        <begin position="1014"/>
        <end position="1131"/>
    </location>
</feature>
<evidence type="ECO:0000256" key="7">
    <source>
        <dbReference type="SAM" id="Phobius"/>
    </source>
</evidence>
<evidence type="ECO:0000256" key="5">
    <source>
        <dbReference type="ARBA" id="ARBA00023136"/>
    </source>
</evidence>
<keyword evidence="4 7" id="KW-1133">Transmembrane helix</keyword>
<reference evidence="9 10" key="1">
    <citation type="submission" date="2017-12" db="EMBL/GenBank/DDBJ databases">
        <title>Phylogenetic diversity of female urinary microbiome.</title>
        <authorList>
            <person name="Thomas-White K."/>
            <person name="Wolfe A.J."/>
        </authorList>
    </citation>
    <scope>NUCLEOTIDE SEQUENCE [LARGE SCALE GENOMIC DNA]</scope>
    <source>
        <strain evidence="9 10">UMB0119</strain>
    </source>
</reference>
<dbReference type="InterPro" id="IPR038766">
    <property type="entry name" value="Membrane_comp_ABC_pdt"/>
</dbReference>
<protein>
    <submittedName>
        <fullName evidence="9">ABC transporter permease</fullName>
    </submittedName>
</protein>
<feature type="transmembrane region" description="Helical" evidence="7">
    <location>
        <begin position="1102"/>
        <end position="1123"/>
    </location>
</feature>
<organism evidence="9 10">
    <name type="scientific">Anaerococcus octavius</name>
    <dbReference type="NCBI Taxonomy" id="54007"/>
    <lineage>
        <taxon>Bacteria</taxon>
        <taxon>Bacillati</taxon>
        <taxon>Bacillota</taxon>
        <taxon>Tissierellia</taxon>
        <taxon>Tissierellales</taxon>
        <taxon>Peptoniphilaceae</taxon>
        <taxon>Anaerococcus</taxon>
    </lineage>
</organism>
<comment type="subcellular location">
    <subcellularLocation>
        <location evidence="1">Cell membrane</location>
        <topology evidence="1">Multi-pass membrane protein</topology>
    </subcellularLocation>
</comment>
<dbReference type="PANTHER" id="PTHR30287">
    <property type="entry name" value="MEMBRANE COMPONENT OF PREDICTED ABC SUPERFAMILY METABOLITE UPTAKE TRANSPORTER"/>
    <property type="match status" value="1"/>
</dbReference>
<proteinExistence type="predicted"/>
<feature type="transmembrane region" description="Helical" evidence="7">
    <location>
        <begin position="624"/>
        <end position="641"/>
    </location>
</feature>
<dbReference type="GO" id="GO:0005886">
    <property type="term" value="C:plasma membrane"/>
    <property type="evidence" value="ECO:0007669"/>
    <property type="project" value="UniProtKB-SubCell"/>
</dbReference>
<feature type="domain" description="ABC3 transporter permease C-terminal" evidence="8">
    <location>
        <begin position="624"/>
        <end position="732"/>
    </location>
</feature>
<evidence type="ECO:0000313" key="10">
    <source>
        <dbReference type="Proteomes" id="UP000234335"/>
    </source>
</evidence>
<feature type="transmembrane region" description="Helical" evidence="7">
    <location>
        <begin position="1063"/>
        <end position="1082"/>
    </location>
</feature>
<feature type="coiled-coil region" evidence="6">
    <location>
        <begin position="245"/>
        <end position="286"/>
    </location>
</feature>
<accession>A0A2I1M9P6</accession>
<dbReference type="RefSeq" id="WP_101539964.1">
    <property type="nucleotide sequence ID" value="NZ_PKGS01000002.1"/>
</dbReference>
<comment type="caution">
    <text evidence="9">The sequence shown here is derived from an EMBL/GenBank/DDBJ whole genome shotgun (WGS) entry which is preliminary data.</text>
</comment>
<dbReference type="EMBL" id="PKGS01000002">
    <property type="protein sequence ID" value="PKZ16865.1"/>
    <property type="molecule type" value="Genomic_DNA"/>
</dbReference>
<evidence type="ECO:0000256" key="6">
    <source>
        <dbReference type="SAM" id="Coils"/>
    </source>
</evidence>
<dbReference type="AlphaFoldDB" id="A0A2I1M9P6"/>
<evidence type="ECO:0000259" key="8">
    <source>
        <dbReference type="Pfam" id="PF02687"/>
    </source>
</evidence>
<feature type="transmembrane region" description="Helical" evidence="7">
    <location>
        <begin position="20"/>
        <end position="42"/>
    </location>
</feature>
<keyword evidence="2" id="KW-1003">Cell membrane</keyword>
<dbReference type="Pfam" id="PF02687">
    <property type="entry name" value="FtsX"/>
    <property type="match status" value="2"/>
</dbReference>